<evidence type="ECO:0000259" key="2">
    <source>
        <dbReference type="PROSITE" id="PS50006"/>
    </source>
</evidence>
<feature type="domain" description="FHA" evidence="2">
    <location>
        <begin position="1"/>
        <end position="26"/>
    </location>
</feature>
<evidence type="ECO:0000313" key="3">
    <source>
        <dbReference type="EMBL" id="GAL20905.1"/>
    </source>
</evidence>
<organism evidence="3 4">
    <name type="scientific">Vibrio maritimus</name>
    <dbReference type="NCBI Taxonomy" id="990268"/>
    <lineage>
        <taxon>Bacteria</taxon>
        <taxon>Pseudomonadati</taxon>
        <taxon>Pseudomonadota</taxon>
        <taxon>Gammaproteobacteria</taxon>
        <taxon>Vibrionales</taxon>
        <taxon>Vibrionaceae</taxon>
        <taxon>Vibrio</taxon>
    </lineage>
</organism>
<evidence type="ECO:0000256" key="1">
    <source>
        <dbReference type="SAM" id="MobiDB-lite"/>
    </source>
</evidence>
<name>A0A090RZL8_9VIBR</name>
<dbReference type="InterPro" id="IPR008984">
    <property type="entry name" value="SMAD_FHA_dom_sf"/>
</dbReference>
<keyword evidence="4" id="KW-1185">Reference proteome</keyword>
<evidence type="ECO:0000313" key="4">
    <source>
        <dbReference type="Proteomes" id="UP000029228"/>
    </source>
</evidence>
<dbReference type="PROSITE" id="PS50006">
    <property type="entry name" value="FHA_DOMAIN"/>
    <property type="match status" value="1"/>
</dbReference>
<dbReference type="InterPro" id="IPR000253">
    <property type="entry name" value="FHA_dom"/>
</dbReference>
<reference evidence="3 4" key="1">
    <citation type="submission" date="2014-09" db="EMBL/GenBank/DDBJ databases">
        <title>Vibrio maritimus JCM 19235. (C45) whole genome shotgun sequence.</title>
        <authorList>
            <person name="Sawabe T."/>
            <person name="Meirelles P."/>
            <person name="Nakanishi M."/>
            <person name="Sayaka M."/>
            <person name="Hattori M."/>
            <person name="Ohkuma M."/>
        </authorList>
    </citation>
    <scope>NUCLEOTIDE SEQUENCE [LARGE SCALE GENOMIC DNA]</scope>
    <source>
        <strain evidence="4">JCM19235</strain>
    </source>
</reference>
<dbReference type="EMBL" id="BBMR01000007">
    <property type="protein sequence ID" value="GAL20905.1"/>
    <property type="molecule type" value="Genomic_DNA"/>
</dbReference>
<dbReference type="STRING" id="990268.JCM19235_180"/>
<gene>
    <name evidence="3" type="ORF">JCM19235_180</name>
</gene>
<dbReference type="AlphaFoldDB" id="A0A090RZL8"/>
<dbReference type="Gene3D" id="2.60.200.20">
    <property type="match status" value="1"/>
</dbReference>
<comment type="caution">
    <text evidence="3">The sequence shown here is derived from an EMBL/GenBank/DDBJ whole genome shotgun (WGS) entry which is preliminary data.</text>
</comment>
<dbReference type="Proteomes" id="UP000029228">
    <property type="component" value="Unassembled WGS sequence"/>
</dbReference>
<protein>
    <submittedName>
        <fullName evidence="3">Uncharacterized protein ImpI/VasC</fullName>
    </submittedName>
</protein>
<feature type="compositionally biased region" description="Polar residues" evidence="1">
    <location>
        <begin position="168"/>
        <end position="179"/>
    </location>
</feature>
<dbReference type="CDD" id="cd00060">
    <property type="entry name" value="FHA"/>
    <property type="match status" value="1"/>
</dbReference>
<feature type="region of interest" description="Disordered" evidence="1">
    <location>
        <begin position="245"/>
        <end position="269"/>
    </location>
</feature>
<feature type="region of interest" description="Disordered" evidence="1">
    <location>
        <begin position="165"/>
        <end position="230"/>
    </location>
</feature>
<sequence>MISVYGDTFYISDVSTNGTLVNGNKILKSQPISICDGDVISLGQYEIGVTLENTMIAQDIAVDIAPERTSNDPLANLDDIVVEEDHKLGAIEDLFMETKHDDVDSDDPVAHIEFSTRVDDDFLIRDDNLQNDRTDPKVVSTRQIADDSISIHSQVDLPNLIPEDWLADNTTSKPPLTSQGDEEPGQNKEQYPNGRLDEQQVNPSFNENEVKQTQSSIEQSYGSKTSPSTNGLKWEEVTQQFVPTAQSQAVATDSNSESPASFVPNSTSPEPLTIEQQDLCTAFYQGLGVSDTELMKRDASTFKNLGAGLRLCMEHLQNSLKEVEALKDDTVADTADVNLTELMLTLTQQELLSPNELVEQMLDELSDHRILFNKAVSELLMEQTKPMIQRHLPNSIPVMLCSQQSLSCGQAIKTSTKRIAVRFMKVRSKSC</sequence>
<feature type="compositionally biased region" description="Polar residues" evidence="1">
    <location>
        <begin position="199"/>
        <end position="230"/>
    </location>
</feature>
<accession>A0A090RZL8</accession>
<dbReference type="Pfam" id="PF00498">
    <property type="entry name" value="FHA"/>
    <property type="match status" value="1"/>
</dbReference>
<proteinExistence type="predicted"/>
<dbReference type="SUPFAM" id="SSF49879">
    <property type="entry name" value="SMAD/FHA domain"/>
    <property type="match status" value="1"/>
</dbReference>